<dbReference type="AlphaFoldDB" id="A0A1H1S566"/>
<evidence type="ECO:0000313" key="3">
    <source>
        <dbReference type="Proteomes" id="UP000198858"/>
    </source>
</evidence>
<dbReference type="Proteomes" id="UP000198858">
    <property type="component" value="Chromosome I"/>
</dbReference>
<dbReference type="RefSeq" id="WP_026934469.1">
    <property type="nucleotide sequence ID" value="NZ_LT629745.1"/>
</dbReference>
<proteinExistence type="predicted"/>
<organism evidence="2 3">
    <name type="scientific">Christiangramia echinicola</name>
    <dbReference type="NCBI Taxonomy" id="279359"/>
    <lineage>
        <taxon>Bacteria</taxon>
        <taxon>Pseudomonadati</taxon>
        <taxon>Bacteroidota</taxon>
        <taxon>Flavobacteriia</taxon>
        <taxon>Flavobacteriales</taxon>
        <taxon>Flavobacteriaceae</taxon>
        <taxon>Christiangramia</taxon>
    </lineage>
</organism>
<name>A0A1H1S566_9FLAO</name>
<accession>A0A1H1S566</accession>
<evidence type="ECO:0000256" key="1">
    <source>
        <dbReference type="SAM" id="Phobius"/>
    </source>
</evidence>
<protein>
    <submittedName>
        <fullName evidence="2">Uncharacterized protein</fullName>
    </submittedName>
</protein>
<reference evidence="2 3" key="1">
    <citation type="submission" date="2016-10" db="EMBL/GenBank/DDBJ databases">
        <authorList>
            <person name="Varghese N."/>
            <person name="Submissions S."/>
        </authorList>
    </citation>
    <scope>NUCLEOTIDE SEQUENCE [LARGE SCALE GENOMIC DNA]</scope>
    <source>
        <strain evidence="2 3">Mar_2010_102</strain>
    </source>
</reference>
<keyword evidence="1" id="KW-0812">Transmembrane</keyword>
<keyword evidence="3" id="KW-1185">Reference proteome</keyword>
<dbReference type="STRING" id="1250231.SAMN04488552_3144"/>
<keyword evidence="1" id="KW-1133">Transmembrane helix</keyword>
<feature type="transmembrane region" description="Helical" evidence="1">
    <location>
        <begin position="43"/>
        <end position="61"/>
    </location>
</feature>
<sequence>MRFTNKTEVKIIPSIYIVLVAVFVTNIFVNIEIMMSSDNEQDLTFSHFLPNIITLLIGLYVHRIGQTFDFDSDGETLNFKNNGVFFSKFMEYRVKKAEFPKRKLGKFNFVDLGFYSALTIYISSKRKRGYRKYTFNTTFLTRKKKKGMVDSLNKVLETTPKVTA</sequence>
<evidence type="ECO:0000313" key="2">
    <source>
        <dbReference type="EMBL" id="SDS43142.1"/>
    </source>
</evidence>
<keyword evidence="1" id="KW-0472">Membrane</keyword>
<feature type="transmembrane region" description="Helical" evidence="1">
    <location>
        <begin position="12"/>
        <end position="31"/>
    </location>
</feature>
<dbReference type="EMBL" id="LT629745">
    <property type="protein sequence ID" value="SDS43142.1"/>
    <property type="molecule type" value="Genomic_DNA"/>
</dbReference>
<gene>
    <name evidence="2" type="ORF">SAMN04488552_3144</name>
</gene>